<dbReference type="SUPFAM" id="SSF49899">
    <property type="entry name" value="Concanavalin A-like lectins/glucanases"/>
    <property type="match status" value="1"/>
</dbReference>
<dbReference type="CDD" id="cd18832">
    <property type="entry name" value="GH43_GsAbnA-like"/>
    <property type="match status" value="1"/>
</dbReference>
<sequence length="781" mass="82680">MSRHPLTRLAAAGVAMGLALVASPAVAKPPSTPAPAPEFSNATVHDPDHIEVDGVHYVFGSHLAAASSTDLMNWTQIAEGVNPANPLFDDVTVELAEALEWAQSPTLWAPDVIQLPDGQFYMYYNACKGDSPRSAMGIAVADKVTGPYRDLGLILKSGMWGQPSEDGTIYDARIHPNVVDPDVFFDQQGRLWMTYGSFSGGIFSLELDPSTGFPFPDQGYGKHLWGGNHARIEGPAVHYRDGFYYLFVTYGGLDATGGYNIRVARSTSPDGPFLDADGRDMSTVKADPSKPLFDDASIAESAVKLAGNHLFARTVGDPGSGPGTGYVSPGGSTAFVDDATGRTFLAFHTRFPYRGEEHQVRVHELLFDAEGWPTITPLRYGGETRSTTFRADMVGTWAVVDHAPRTIDTDLHPARQVTFTQQGAITGALTGAWKKLGRQKALLTIDGSTFEVAFTEQWDADQSAWVPTFTGIKPDGAALWGVKRTLVSPAGAVARVVADLTLPDSTITNITLPTVGTQGSTISWTSSDSAVIASDGTVTRPAAGEPDAVVTLTATVTNGEATAVKTFTVTVPARVAGGLVASYSFDGSLTDSVGGAPGQIAGPRIGAPGGTAAYVPGVSGEAYSFDGSTGIRLPDGLVSGGTYSVSLWLKPEQLTQFTTAFFAARTDTSWVSLVPYGHGGVGGQTMVWSGTQWYNAGFGQRIPTGTWSHVAFSVDSGKLTGWINGQPAFSGTGFPDVLTTQTGIFSLATNWWDTPYKGAMDELRVYNAALTDAQVTELARR</sequence>
<dbReference type="Pfam" id="PF13385">
    <property type="entry name" value="Laminin_G_3"/>
    <property type="match status" value="1"/>
</dbReference>
<evidence type="ECO:0000256" key="1">
    <source>
        <dbReference type="ARBA" id="ARBA00004834"/>
    </source>
</evidence>
<reference evidence="10" key="1">
    <citation type="journal article" date="2021" name="PeerJ">
        <title>Extensive microbial diversity within the chicken gut microbiome revealed by metagenomics and culture.</title>
        <authorList>
            <person name="Gilroy R."/>
            <person name="Ravi A."/>
            <person name="Getino M."/>
            <person name="Pursley I."/>
            <person name="Horton D.L."/>
            <person name="Alikhan N.F."/>
            <person name="Baker D."/>
            <person name="Gharbi K."/>
            <person name="Hall N."/>
            <person name="Watson M."/>
            <person name="Adriaenssens E.M."/>
            <person name="Foster-Nyarko E."/>
            <person name="Jarju S."/>
            <person name="Secka A."/>
            <person name="Antonio M."/>
            <person name="Oren A."/>
            <person name="Chaudhuri R.R."/>
            <person name="La Ragione R."/>
            <person name="Hildebrand F."/>
            <person name="Pallen M.J."/>
        </authorList>
    </citation>
    <scope>NUCLEOTIDE SEQUENCE</scope>
    <source>
        <strain evidence="10">ChiGjej3B3-7470</strain>
    </source>
</reference>
<dbReference type="Gene3D" id="2.40.128.10">
    <property type="match status" value="1"/>
</dbReference>
<dbReference type="Pfam" id="PF16369">
    <property type="entry name" value="GH43_C"/>
    <property type="match status" value="1"/>
</dbReference>
<evidence type="ECO:0000256" key="5">
    <source>
        <dbReference type="PIRSR" id="PIRSR606710-1"/>
    </source>
</evidence>
<comment type="caution">
    <text evidence="10">The sequence shown here is derived from an EMBL/GenBank/DDBJ whole genome shotgun (WGS) entry which is preliminary data.</text>
</comment>
<evidence type="ECO:0000256" key="4">
    <source>
        <dbReference type="ARBA" id="ARBA00023295"/>
    </source>
</evidence>
<dbReference type="PANTHER" id="PTHR43301">
    <property type="entry name" value="ARABINAN ENDO-1,5-ALPHA-L-ARABINOSIDASE"/>
    <property type="match status" value="1"/>
</dbReference>
<keyword evidence="7" id="KW-0732">Signal</keyword>
<gene>
    <name evidence="10" type="ORF">K8V15_07390</name>
</gene>
<dbReference type="PANTHER" id="PTHR43301:SF3">
    <property type="entry name" value="ARABINAN ENDO-1,5-ALPHA-L-ARABINOSIDASE A-RELATED"/>
    <property type="match status" value="1"/>
</dbReference>
<evidence type="ECO:0000313" key="11">
    <source>
        <dbReference type="Proteomes" id="UP000712713"/>
    </source>
</evidence>
<keyword evidence="3" id="KW-0378">Hydrolase</keyword>
<dbReference type="SUPFAM" id="SSF75005">
    <property type="entry name" value="Arabinanase/levansucrase/invertase"/>
    <property type="match status" value="1"/>
</dbReference>
<comment type="pathway">
    <text evidence="1">Glycan metabolism; L-arabinan degradation.</text>
</comment>
<evidence type="ECO:0000256" key="3">
    <source>
        <dbReference type="ARBA" id="ARBA00022801"/>
    </source>
</evidence>
<accession>A0A921JR47</accession>
<dbReference type="GO" id="GO:0005975">
    <property type="term" value="P:carbohydrate metabolic process"/>
    <property type="evidence" value="ECO:0007669"/>
    <property type="project" value="InterPro"/>
</dbReference>
<reference evidence="10" key="2">
    <citation type="submission" date="2021-09" db="EMBL/GenBank/DDBJ databases">
        <authorList>
            <person name="Gilroy R."/>
        </authorList>
    </citation>
    <scope>NUCLEOTIDE SEQUENCE</scope>
    <source>
        <strain evidence="10">ChiGjej3B3-7470</strain>
    </source>
</reference>
<dbReference type="GO" id="GO:0004553">
    <property type="term" value="F:hydrolase activity, hydrolyzing O-glycosyl compounds"/>
    <property type="evidence" value="ECO:0007669"/>
    <property type="project" value="InterPro"/>
</dbReference>
<dbReference type="Pfam" id="PF20578">
    <property type="entry name" value="aBig_2"/>
    <property type="match status" value="1"/>
</dbReference>
<dbReference type="Gene3D" id="2.115.10.20">
    <property type="entry name" value="Glycosyl hydrolase domain, family 43"/>
    <property type="match status" value="1"/>
</dbReference>
<dbReference type="InterPro" id="IPR046780">
    <property type="entry name" value="aBig_2"/>
</dbReference>
<evidence type="ECO:0000256" key="6">
    <source>
        <dbReference type="PIRSR" id="PIRSR606710-2"/>
    </source>
</evidence>
<protein>
    <submittedName>
        <fullName evidence="10">Family 43 glycosylhydrolase</fullName>
    </submittedName>
</protein>
<evidence type="ECO:0000256" key="2">
    <source>
        <dbReference type="ARBA" id="ARBA00009865"/>
    </source>
</evidence>
<feature type="signal peptide" evidence="7">
    <location>
        <begin position="1"/>
        <end position="27"/>
    </location>
</feature>
<name>A0A921JR47_9ACTN</name>
<evidence type="ECO:0000256" key="7">
    <source>
        <dbReference type="SAM" id="SignalP"/>
    </source>
</evidence>
<evidence type="ECO:0000259" key="8">
    <source>
        <dbReference type="Pfam" id="PF16369"/>
    </source>
</evidence>
<dbReference type="EMBL" id="DYZF01000187">
    <property type="protein sequence ID" value="HJE51786.1"/>
    <property type="molecule type" value="Genomic_DNA"/>
</dbReference>
<feature type="active site" description="Proton acceptor" evidence="5">
    <location>
        <position position="46"/>
    </location>
</feature>
<feature type="chain" id="PRO_5037139395" evidence="7">
    <location>
        <begin position="28"/>
        <end position="781"/>
    </location>
</feature>
<evidence type="ECO:0000313" key="10">
    <source>
        <dbReference type="EMBL" id="HJE51786.1"/>
    </source>
</evidence>
<dbReference type="InterPro" id="IPR013320">
    <property type="entry name" value="ConA-like_dom_sf"/>
</dbReference>
<keyword evidence="4" id="KW-0326">Glycosidase</keyword>
<dbReference type="InterPro" id="IPR050727">
    <property type="entry name" value="GH43_arabinanases"/>
</dbReference>
<dbReference type="InterPro" id="IPR006710">
    <property type="entry name" value="Glyco_hydro_43"/>
</dbReference>
<feature type="active site" description="Proton donor" evidence="5">
    <location>
        <position position="233"/>
    </location>
</feature>
<organism evidence="10 11">
    <name type="scientific">Tessaracoccus flavescens</name>
    <dbReference type="NCBI Taxonomy" id="399497"/>
    <lineage>
        <taxon>Bacteria</taxon>
        <taxon>Bacillati</taxon>
        <taxon>Actinomycetota</taxon>
        <taxon>Actinomycetes</taxon>
        <taxon>Propionibacteriales</taxon>
        <taxon>Propionibacteriaceae</taxon>
        <taxon>Tessaracoccus</taxon>
    </lineage>
</organism>
<feature type="domain" description="Extracellular endo-alpha-(1-&gt;5)-L-arabinanase C-terminal" evidence="8">
    <location>
        <begin position="377"/>
        <end position="481"/>
    </location>
</feature>
<dbReference type="Gene3D" id="2.60.120.200">
    <property type="match status" value="1"/>
</dbReference>
<feature type="domain" description="Atrophied bacterial Ig" evidence="9">
    <location>
        <begin position="505"/>
        <end position="573"/>
    </location>
</feature>
<dbReference type="Pfam" id="PF04616">
    <property type="entry name" value="Glyco_hydro_43"/>
    <property type="match status" value="1"/>
</dbReference>
<proteinExistence type="inferred from homology"/>
<dbReference type="InterPro" id="IPR023296">
    <property type="entry name" value="Glyco_hydro_beta-prop_sf"/>
</dbReference>
<dbReference type="InterPro" id="IPR032291">
    <property type="entry name" value="Abn2_C"/>
</dbReference>
<feature type="site" description="Important for catalytic activity, responsible for pKa modulation of the active site Glu and correct orientation of both the proton donor and substrate" evidence="6">
    <location>
        <position position="180"/>
    </location>
</feature>
<comment type="similarity">
    <text evidence="2">Belongs to the glycosyl hydrolase 43 family.</text>
</comment>
<dbReference type="Proteomes" id="UP000712713">
    <property type="component" value="Unassembled WGS sequence"/>
</dbReference>
<dbReference type="AlphaFoldDB" id="A0A921JR47"/>
<evidence type="ECO:0000259" key="9">
    <source>
        <dbReference type="Pfam" id="PF20578"/>
    </source>
</evidence>